<dbReference type="Pfam" id="PF00086">
    <property type="entry name" value="Thyroglobulin_1"/>
    <property type="match status" value="1"/>
</dbReference>
<organism evidence="4 5">
    <name type="scientific">Trichonephila inaurata madagascariensis</name>
    <dbReference type="NCBI Taxonomy" id="2747483"/>
    <lineage>
        <taxon>Eukaryota</taxon>
        <taxon>Metazoa</taxon>
        <taxon>Ecdysozoa</taxon>
        <taxon>Arthropoda</taxon>
        <taxon>Chelicerata</taxon>
        <taxon>Arachnida</taxon>
        <taxon>Araneae</taxon>
        <taxon>Araneomorphae</taxon>
        <taxon>Entelegynae</taxon>
        <taxon>Araneoidea</taxon>
        <taxon>Nephilidae</taxon>
        <taxon>Trichonephila</taxon>
        <taxon>Trichonephila inaurata</taxon>
    </lineage>
</organism>
<evidence type="ECO:0000259" key="3">
    <source>
        <dbReference type="PROSITE" id="PS51162"/>
    </source>
</evidence>
<dbReference type="OrthoDB" id="8875634at2759"/>
<protein>
    <submittedName>
        <fullName evidence="4">U18-Eretoxin-Ek1a_1</fullName>
    </submittedName>
</protein>
<dbReference type="EMBL" id="BMAV01027097">
    <property type="protein sequence ID" value="GFS56284.1"/>
    <property type="molecule type" value="Genomic_DNA"/>
</dbReference>
<comment type="caution">
    <text evidence="4">The sequence shown here is derived from an EMBL/GenBank/DDBJ whole genome shotgun (WGS) entry which is preliminary data.</text>
</comment>
<evidence type="ECO:0000256" key="2">
    <source>
        <dbReference type="PROSITE-ProRule" id="PRU00500"/>
    </source>
</evidence>
<gene>
    <name evidence="4" type="ORF">TNIN_295411</name>
</gene>
<evidence type="ECO:0000256" key="1">
    <source>
        <dbReference type="ARBA" id="ARBA00023157"/>
    </source>
</evidence>
<feature type="disulfide bond" evidence="2">
    <location>
        <begin position="57"/>
        <end position="64"/>
    </location>
</feature>
<dbReference type="InterPro" id="IPR036857">
    <property type="entry name" value="Thyroglobulin_1_sf"/>
</dbReference>
<dbReference type="InterPro" id="IPR000716">
    <property type="entry name" value="Thyroglobulin_1"/>
</dbReference>
<dbReference type="SUPFAM" id="SSF57610">
    <property type="entry name" value="Thyroglobulin type-1 domain"/>
    <property type="match status" value="1"/>
</dbReference>
<accession>A0A8X6MJ42</accession>
<name>A0A8X6MJ42_9ARAC</name>
<reference evidence="4" key="1">
    <citation type="submission" date="2020-08" db="EMBL/GenBank/DDBJ databases">
        <title>Multicomponent nature underlies the extraordinary mechanical properties of spider dragline silk.</title>
        <authorList>
            <person name="Kono N."/>
            <person name="Nakamura H."/>
            <person name="Mori M."/>
            <person name="Yoshida Y."/>
            <person name="Ohtoshi R."/>
            <person name="Malay A.D."/>
            <person name="Moran D.A.P."/>
            <person name="Tomita M."/>
            <person name="Numata K."/>
            <person name="Arakawa K."/>
        </authorList>
    </citation>
    <scope>NUCLEOTIDE SEQUENCE</scope>
</reference>
<sequence length="87" mass="9788">MPKWCACYDKERMITSPSKSTKSCECYLARSVALLSEKPACEVPVCLRGGKFQKRQCCEQTRKCRCVNETTGETVVPDTANMNLNCE</sequence>
<keyword evidence="5" id="KW-1185">Reference proteome</keyword>
<keyword evidence="1 2" id="KW-1015">Disulfide bond</keyword>
<evidence type="ECO:0000313" key="5">
    <source>
        <dbReference type="Proteomes" id="UP000886998"/>
    </source>
</evidence>
<proteinExistence type="predicted"/>
<dbReference type="AlphaFoldDB" id="A0A8X6MJ42"/>
<dbReference type="Proteomes" id="UP000886998">
    <property type="component" value="Unassembled WGS sequence"/>
</dbReference>
<feature type="domain" description="Thyroglobulin type-1" evidence="3">
    <location>
        <begin position="38"/>
        <end position="86"/>
    </location>
</feature>
<dbReference type="PROSITE" id="PS51162">
    <property type="entry name" value="THYROGLOBULIN_1_2"/>
    <property type="match status" value="1"/>
</dbReference>
<evidence type="ECO:0000313" key="4">
    <source>
        <dbReference type="EMBL" id="GFS56284.1"/>
    </source>
</evidence>
<feature type="disulfide bond" evidence="2">
    <location>
        <begin position="66"/>
        <end position="86"/>
    </location>
</feature>
<comment type="caution">
    <text evidence="2">Lacks conserved residue(s) required for the propagation of feature annotation.</text>
</comment>
<dbReference type="Gene3D" id="4.10.800.10">
    <property type="entry name" value="Thyroglobulin type-1"/>
    <property type="match status" value="1"/>
</dbReference>